<organism evidence="1 2">
    <name type="scientific">Scophthalmus maximus</name>
    <name type="common">Turbot</name>
    <name type="synonym">Psetta maxima</name>
    <dbReference type="NCBI Taxonomy" id="52904"/>
    <lineage>
        <taxon>Eukaryota</taxon>
        <taxon>Metazoa</taxon>
        <taxon>Chordata</taxon>
        <taxon>Craniata</taxon>
        <taxon>Vertebrata</taxon>
        <taxon>Euteleostomi</taxon>
        <taxon>Actinopterygii</taxon>
        <taxon>Neopterygii</taxon>
        <taxon>Teleostei</taxon>
        <taxon>Neoteleostei</taxon>
        <taxon>Acanthomorphata</taxon>
        <taxon>Carangaria</taxon>
        <taxon>Pleuronectiformes</taxon>
        <taxon>Pleuronectoidei</taxon>
        <taxon>Scophthalmidae</taxon>
        <taxon>Scophthalmus</taxon>
    </lineage>
</organism>
<evidence type="ECO:0000313" key="1">
    <source>
        <dbReference type="EMBL" id="AWP01899.1"/>
    </source>
</evidence>
<name>A0A2U9BDN6_SCOMX</name>
<reference evidence="1 2" key="1">
    <citation type="submission" date="2017-12" db="EMBL/GenBank/DDBJ databases">
        <title>Integrating genomic resources of turbot (Scophthalmus maximus) in depth evaluation of genetic and physical mapping variation across individuals.</title>
        <authorList>
            <person name="Martinez P."/>
        </authorList>
    </citation>
    <scope>NUCLEOTIDE SEQUENCE [LARGE SCALE GENOMIC DNA]</scope>
</reference>
<evidence type="ECO:0000313" key="2">
    <source>
        <dbReference type="Proteomes" id="UP000246464"/>
    </source>
</evidence>
<protein>
    <submittedName>
        <fullName evidence="1">Uncharacterized protein</fullName>
    </submittedName>
</protein>
<gene>
    <name evidence="1" type="ORF">SMAX5B_013118</name>
</gene>
<proteinExistence type="predicted"/>
<accession>A0A2U9BDN6</accession>
<keyword evidence="2" id="KW-1185">Reference proteome</keyword>
<dbReference type="Proteomes" id="UP000246464">
    <property type="component" value="Chromosome 5"/>
</dbReference>
<dbReference type="EMBL" id="CP026247">
    <property type="protein sequence ID" value="AWP01899.1"/>
    <property type="molecule type" value="Genomic_DNA"/>
</dbReference>
<dbReference type="AlphaFoldDB" id="A0A2U9BDN6"/>
<sequence length="106" mass="11030">MAMAQLQPYGQPGSGPGVPVPLSLIGWWHAELSSKWAVCVEIKPWSDGHAGHSGCLSISRSALLLSPLGGASVSRVESELCLHDGVVPYVRAVLSAALPGCWEVVG</sequence>